<evidence type="ECO:0000256" key="3">
    <source>
        <dbReference type="ARBA" id="ARBA00022741"/>
    </source>
</evidence>
<keyword evidence="11" id="KW-1185">Reference proteome</keyword>
<feature type="transmembrane region" description="Helical" evidence="7">
    <location>
        <begin position="228"/>
        <end position="247"/>
    </location>
</feature>
<keyword evidence="2 7" id="KW-0812">Transmembrane</keyword>
<evidence type="ECO:0000256" key="2">
    <source>
        <dbReference type="ARBA" id="ARBA00022692"/>
    </source>
</evidence>
<organism evidence="10 11">
    <name type="scientific">Lacticaseibacillus suilingensis</name>
    <dbReference type="NCBI Taxonomy" id="2799577"/>
    <lineage>
        <taxon>Bacteria</taxon>
        <taxon>Bacillati</taxon>
        <taxon>Bacillota</taxon>
        <taxon>Bacilli</taxon>
        <taxon>Lactobacillales</taxon>
        <taxon>Lactobacillaceae</taxon>
        <taxon>Lacticaseibacillus</taxon>
    </lineage>
</organism>
<feature type="domain" description="ABC transmembrane type-1" evidence="9">
    <location>
        <begin position="12"/>
        <end position="292"/>
    </location>
</feature>
<dbReference type="SUPFAM" id="SSF90123">
    <property type="entry name" value="ABC transporter transmembrane region"/>
    <property type="match status" value="1"/>
</dbReference>
<feature type="transmembrane region" description="Helical" evidence="7">
    <location>
        <begin position="150"/>
        <end position="166"/>
    </location>
</feature>
<dbReference type="InterPro" id="IPR036640">
    <property type="entry name" value="ABC1_TM_sf"/>
</dbReference>
<gene>
    <name evidence="10" type="ORF">ACFQ41_06850</name>
</gene>
<feature type="domain" description="ABC transporter" evidence="8">
    <location>
        <begin position="322"/>
        <end position="526"/>
    </location>
</feature>
<feature type="transmembrane region" description="Helical" evidence="7">
    <location>
        <begin position="12"/>
        <end position="42"/>
    </location>
</feature>
<dbReference type="PROSITE" id="PS50893">
    <property type="entry name" value="ABC_TRANSPORTER_2"/>
    <property type="match status" value="1"/>
</dbReference>
<dbReference type="InterPro" id="IPR017871">
    <property type="entry name" value="ABC_transporter-like_CS"/>
</dbReference>
<feature type="transmembrane region" description="Helical" evidence="7">
    <location>
        <begin position="48"/>
        <end position="66"/>
    </location>
</feature>
<dbReference type="Gene3D" id="1.20.1560.10">
    <property type="entry name" value="ABC transporter type 1, transmembrane domain"/>
    <property type="match status" value="1"/>
</dbReference>
<evidence type="ECO:0000256" key="7">
    <source>
        <dbReference type="SAM" id="Phobius"/>
    </source>
</evidence>
<dbReference type="Pfam" id="PF00005">
    <property type="entry name" value="ABC_tran"/>
    <property type="match status" value="1"/>
</dbReference>
<dbReference type="PANTHER" id="PTHR24221">
    <property type="entry name" value="ATP-BINDING CASSETTE SUB-FAMILY B"/>
    <property type="match status" value="1"/>
</dbReference>
<dbReference type="InterPro" id="IPR011527">
    <property type="entry name" value="ABC1_TM_dom"/>
</dbReference>
<dbReference type="EMBL" id="JBHTOA010000030">
    <property type="protein sequence ID" value="MFD1399023.1"/>
    <property type="molecule type" value="Genomic_DNA"/>
</dbReference>
<evidence type="ECO:0000256" key="1">
    <source>
        <dbReference type="ARBA" id="ARBA00004651"/>
    </source>
</evidence>
<evidence type="ECO:0000259" key="9">
    <source>
        <dbReference type="PROSITE" id="PS50929"/>
    </source>
</evidence>
<feature type="transmembrane region" description="Helical" evidence="7">
    <location>
        <begin position="125"/>
        <end position="144"/>
    </location>
</feature>
<dbReference type="GO" id="GO:0005524">
    <property type="term" value="F:ATP binding"/>
    <property type="evidence" value="ECO:0007669"/>
    <property type="project" value="UniProtKB-KW"/>
</dbReference>
<dbReference type="PROSITE" id="PS00211">
    <property type="entry name" value="ABC_TRANSPORTER_1"/>
    <property type="match status" value="1"/>
</dbReference>
<dbReference type="CDD" id="cd03228">
    <property type="entry name" value="ABCC_MRP_Like"/>
    <property type="match status" value="1"/>
</dbReference>
<dbReference type="InterPro" id="IPR003439">
    <property type="entry name" value="ABC_transporter-like_ATP-bd"/>
</dbReference>
<dbReference type="InterPro" id="IPR027417">
    <property type="entry name" value="P-loop_NTPase"/>
</dbReference>
<keyword evidence="5 7" id="KW-1133">Transmembrane helix</keyword>
<proteinExistence type="predicted"/>
<dbReference type="Pfam" id="PF00664">
    <property type="entry name" value="ABC_membrane"/>
    <property type="match status" value="1"/>
</dbReference>
<dbReference type="Proteomes" id="UP001597199">
    <property type="component" value="Unassembled WGS sequence"/>
</dbReference>
<dbReference type="RefSeq" id="WP_204118215.1">
    <property type="nucleotide sequence ID" value="NZ_BOLV01000003.1"/>
</dbReference>
<comment type="caution">
    <text evidence="10">The sequence shown here is derived from an EMBL/GenBank/DDBJ whole genome shotgun (WGS) entry which is preliminary data.</text>
</comment>
<evidence type="ECO:0000256" key="4">
    <source>
        <dbReference type="ARBA" id="ARBA00022840"/>
    </source>
</evidence>
<evidence type="ECO:0000313" key="10">
    <source>
        <dbReference type="EMBL" id="MFD1399023.1"/>
    </source>
</evidence>
<keyword evidence="3" id="KW-0547">Nucleotide-binding</keyword>
<sequence>MIIWRYGRKRQVALLVGLDLFVAAKMVFLAVMLSGFIAAATAGSMSRFLRLAIIAVGGFAALSLLGQWHVWVKNRLIQTVNLRIKTLMAKHLIDDGPLPEDASKPLSFMTNDLKQLETNGIASELTILEQLLTLVFAIAGAIYFDWLTTLVFVVGALLPMAVSGLTQKPIDRRAKAWSTANGQYTGSLKDLLTGLDTIRSYHANAVAKARLNQSSTAMEFGLRKMNDMIGTADVWMSFIALTLGLLVPFGFGIVRIISGVVTIASFIGIVQLSNSITNTLLTIMDGVNKWNTTRQIQVKLRAAAHSTPDARSEQPLGALQTITLSEVTLSRGDKRLLKNFNLTLKAGDKILLKAPSGFGKTTLLYALAGQLPLQGKYTINCVAANQLPARQQLDLFSLIKQQPFLFNDTLGFNLTLGGNYSQSEIVEAARRAHLDTLVAEKGWDYQCGENGANLSGGQIQRVEIARAFLVKRPVILADEATSALDDKLSDAIHNELFAAGQTVIEVAHHISPAWEAKFDQVIDLTQPD</sequence>
<dbReference type="SMART" id="SM00382">
    <property type="entry name" value="AAA"/>
    <property type="match status" value="1"/>
</dbReference>
<evidence type="ECO:0000259" key="8">
    <source>
        <dbReference type="PROSITE" id="PS50893"/>
    </source>
</evidence>
<reference evidence="11" key="1">
    <citation type="journal article" date="2019" name="Int. J. Syst. Evol. Microbiol.">
        <title>The Global Catalogue of Microorganisms (GCM) 10K type strain sequencing project: providing services to taxonomists for standard genome sequencing and annotation.</title>
        <authorList>
            <consortium name="The Broad Institute Genomics Platform"/>
            <consortium name="The Broad Institute Genome Sequencing Center for Infectious Disease"/>
            <person name="Wu L."/>
            <person name="Ma J."/>
        </authorList>
    </citation>
    <scope>NUCLEOTIDE SEQUENCE [LARGE SCALE GENOMIC DNA]</scope>
    <source>
        <strain evidence="11">CCM 9110</strain>
    </source>
</reference>
<protein>
    <submittedName>
        <fullName evidence="10">ATP-binding cassette domain-containing protein</fullName>
    </submittedName>
</protein>
<accession>A0ABW4BHK2</accession>
<dbReference type="PROSITE" id="PS50929">
    <property type="entry name" value="ABC_TM1F"/>
    <property type="match status" value="1"/>
</dbReference>
<dbReference type="InterPro" id="IPR003593">
    <property type="entry name" value="AAA+_ATPase"/>
</dbReference>
<comment type="subcellular location">
    <subcellularLocation>
        <location evidence="1">Cell membrane</location>
        <topology evidence="1">Multi-pass membrane protein</topology>
    </subcellularLocation>
</comment>
<name>A0ABW4BHK2_9LACO</name>
<dbReference type="Gene3D" id="3.40.50.300">
    <property type="entry name" value="P-loop containing nucleotide triphosphate hydrolases"/>
    <property type="match status" value="1"/>
</dbReference>
<dbReference type="PANTHER" id="PTHR24221:SF654">
    <property type="entry name" value="ATP-BINDING CASSETTE SUB-FAMILY B MEMBER 6"/>
    <property type="match status" value="1"/>
</dbReference>
<evidence type="ECO:0000256" key="6">
    <source>
        <dbReference type="ARBA" id="ARBA00023136"/>
    </source>
</evidence>
<evidence type="ECO:0000313" key="11">
    <source>
        <dbReference type="Proteomes" id="UP001597199"/>
    </source>
</evidence>
<keyword evidence="4 10" id="KW-0067">ATP-binding</keyword>
<evidence type="ECO:0000256" key="5">
    <source>
        <dbReference type="ARBA" id="ARBA00022989"/>
    </source>
</evidence>
<dbReference type="InterPro" id="IPR039421">
    <property type="entry name" value="Type_1_exporter"/>
</dbReference>
<dbReference type="SUPFAM" id="SSF52540">
    <property type="entry name" value="P-loop containing nucleoside triphosphate hydrolases"/>
    <property type="match status" value="1"/>
</dbReference>
<keyword evidence="6 7" id="KW-0472">Membrane</keyword>